<gene>
    <name evidence="1" type="ORF">BJY01DRAFT_243365</name>
</gene>
<protein>
    <recommendedName>
        <fullName evidence="3">Heterokaryon incompatibility domain-containing protein</fullName>
    </recommendedName>
</protein>
<name>A0ABR4KT00_9EURO</name>
<evidence type="ECO:0000313" key="1">
    <source>
        <dbReference type="EMBL" id="KAL2855400.1"/>
    </source>
</evidence>
<accession>A0ABR4KT00</accession>
<reference evidence="1 2" key="1">
    <citation type="submission" date="2024-07" db="EMBL/GenBank/DDBJ databases">
        <title>Section-level genome sequencing and comparative genomics of Aspergillus sections Usti and Cavernicolus.</title>
        <authorList>
            <consortium name="Lawrence Berkeley National Laboratory"/>
            <person name="Nybo J.L."/>
            <person name="Vesth T.C."/>
            <person name="Theobald S."/>
            <person name="Frisvad J.C."/>
            <person name="Larsen T.O."/>
            <person name="Kjaerboelling I."/>
            <person name="Rothschild-Mancinelli K."/>
            <person name="Lyhne E.K."/>
            <person name="Kogle M.E."/>
            <person name="Barry K."/>
            <person name="Clum A."/>
            <person name="Na H."/>
            <person name="Ledsgaard L."/>
            <person name="Lin J."/>
            <person name="Lipzen A."/>
            <person name="Kuo A."/>
            <person name="Riley R."/>
            <person name="Mondo S."/>
            <person name="Labutti K."/>
            <person name="Haridas S."/>
            <person name="Pangalinan J."/>
            <person name="Salamov A.A."/>
            <person name="Simmons B.A."/>
            <person name="Magnuson J.K."/>
            <person name="Chen J."/>
            <person name="Drula E."/>
            <person name="Henrissat B."/>
            <person name="Wiebenga A."/>
            <person name="Lubbers R.J."/>
            <person name="Gomes A.C."/>
            <person name="Makela M.R."/>
            <person name="Stajich J."/>
            <person name="Grigoriev I.V."/>
            <person name="Mortensen U.H."/>
            <person name="De Vries R.P."/>
            <person name="Baker S.E."/>
            <person name="Andersen M.R."/>
        </authorList>
    </citation>
    <scope>NUCLEOTIDE SEQUENCE [LARGE SCALE GENOMIC DNA]</scope>
    <source>
        <strain evidence="1 2">CBS 123904</strain>
    </source>
</reference>
<evidence type="ECO:0000313" key="2">
    <source>
        <dbReference type="Proteomes" id="UP001610446"/>
    </source>
</evidence>
<evidence type="ECO:0008006" key="3">
    <source>
        <dbReference type="Google" id="ProtNLM"/>
    </source>
</evidence>
<organism evidence="1 2">
    <name type="scientific">Aspergillus pseudoustus</name>
    <dbReference type="NCBI Taxonomy" id="1810923"/>
    <lineage>
        <taxon>Eukaryota</taxon>
        <taxon>Fungi</taxon>
        <taxon>Dikarya</taxon>
        <taxon>Ascomycota</taxon>
        <taxon>Pezizomycotina</taxon>
        <taxon>Eurotiomycetes</taxon>
        <taxon>Eurotiomycetidae</taxon>
        <taxon>Eurotiales</taxon>
        <taxon>Aspergillaceae</taxon>
        <taxon>Aspergillus</taxon>
        <taxon>Aspergillus subgen. Nidulantes</taxon>
    </lineage>
</organism>
<keyword evidence="2" id="KW-1185">Reference proteome</keyword>
<sequence>MDMHISPATPMAPPKTAQHPRWLLDLAEWRIVPYIDVPRSILDSEGFGTFSCAWGRSLGYDHSAAEGRPEDLLPGNAIMTGWSLARAQEAMRRNIVTRYVWWDMLCVPHGPYLDRELEQVRREEIRKQVSLYKDAKTSFIWLHSVSWVEESSSALKELPLLGISRSAYEEDLEVIETQVATVKTWIGEAKPSERRLMFNCWTLLRDASLIDRDGDKLLEDRFCNGSHASVRDIATPILDLTDKLATAYFIHVEGPHDLDPTRPSGTRLERFMSRDPEAVTSLRRSIKILVESGLAGSVDESPLYILAGWKTRGYVSKEDSRSALIGALELENLGLCSEEETSEEIERRFLTALIEKFQWAMLLLPFPECRIQARREDGEEDLHGRDWKWTDIVDGALLPINVFRATVESPPNKLQYCGLPVLSFSHDDDALHITAPAGQKMELIRSSSEEITYFRHYRQDNDGLRIVSPQEVAFGDDPLLAGTWFLPLWDVDVKGGVCGKRCLLLMLFNDEIVEEGFTRAVFGGMIDVWGLGDDSAVVRELVVYTWGAEN</sequence>
<dbReference type="Proteomes" id="UP001610446">
    <property type="component" value="Unassembled WGS sequence"/>
</dbReference>
<dbReference type="EMBL" id="JBFXLU010000011">
    <property type="protein sequence ID" value="KAL2855400.1"/>
    <property type="molecule type" value="Genomic_DNA"/>
</dbReference>
<comment type="caution">
    <text evidence="1">The sequence shown here is derived from an EMBL/GenBank/DDBJ whole genome shotgun (WGS) entry which is preliminary data.</text>
</comment>
<proteinExistence type="predicted"/>